<protein>
    <recommendedName>
        <fullName evidence="3">KIB1-4 beta-propeller domain-containing protein</fullName>
    </recommendedName>
</protein>
<evidence type="ECO:0000313" key="4">
    <source>
        <dbReference type="EMBL" id="GFZ06453.1"/>
    </source>
</evidence>
<feature type="domain" description="KIB1-4 beta-propeller" evidence="3">
    <location>
        <begin position="189"/>
        <end position="251"/>
    </location>
</feature>
<keyword evidence="2" id="KW-0472">Membrane</keyword>
<evidence type="ECO:0000256" key="2">
    <source>
        <dbReference type="SAM" id="Phobius"/>
    </source>
</evidence>
<accession>A0A7J0G6N7</accession>
<gene>
    <name evidence="4" type="ORF">Acr_18g0006230</name>
</gene>
<dbReference type="EMBL" id="BJWL01000018">
    <property type="protein sequence ID" value="GFZ06453.1"/>
    <property type="molecule type" value="Genomic_DNA"/>
</dbReference>
<comment type="caution">
    <text evidence="4">The sequence shown here is derived from an EMBL/GenBank/DDBJ whole genome shotgun (WGS) entry which is preliminary data.</text>
</comment>
<sequence>MDGAAGVGGCSNEELYRAGVVLVHDPHLLGHAMYFVMETFQIWNLASVGHGRCSIIQGAASTWSGRSNGRVHESRRDPRKDEYGKISRRYRRHNWKDCHLERFWWRWSLEMGIPSTLPHPKAVKRQYFNSDHLRSSDGGSGELSVDDLARFRAKRILSSDPLVNPNNYEVVVIYRGMRRLAFFGSAHEAVWAHVKNIGDQALFLGDNHSVSVSTMEFPECQSNCIYYTDQNHNRNPPYAYHGVDDDSGVFNLEDGSFHSHYVPDPSEKHILLPPIWVDEEETRVPTGTQNSTSRLCTPTLSTPMPLKTPSHSTGRLGSARFNLRDVTNDVGLGRRATRKLKMKRPSGRPQGKIELTVAVREPSHREPEPYYAPPYGVLPNSSRDYVAMPAYGNSYALPRPNPYYSVRSAGAWAGCPTGLRPGFVRTAEGREEEQVWREGVGLVVGAVAGFLGGLSIADGVDYVEDKIVDDVAEKVEDDLLILLYLCGFGLCMRACFVIFFVYY</sequence>
<dbReference type="OrthoDB" id="1519185at2759"/>
<dbReference type="InterPro" id="IPR005174">
    <property type="entry name" value="KIB1-4_b-propeller"/>
</dbReference>
<proteinExistence type="predicted"/>
<keyword evidence="2" id="KW-1133">Transmembrane helix</keyword>
<organism evidence="4 5">
    <name type="scientific">Actinidia rufa</name>
    <dbReference type="NCBI Taxonomy" id="165716"/>
    <lineage>
        <taxon>Eukaryota</taxon>
        <taxon>Viridiplantae</taxon>
        <taxon>Streptophyta</taxon>
        <taxon>Embryophyta</taxon>
        <taxon>Tracheophyta</taxon>
        <taxon>Spermatophyta</taxon>
        <taxon>Magnoliopsida</taxon>
        <taxon>eudicotyledons</taxon>
        <taxon>Gunneridae</taxon>
        <taxon>Pentapetalae</taxon>
        <taxon>asterids</taxon>
        <taxon>Ericales</taxon>
        <taxon>Actinidiaceae</taxon>
        <taxon>Actinidia</taxon>
    </lineage>
</organism>
<keyword evidence="2" id="KW-0812">Transmembrane</keyword>
<dbReference type="Proteomes" id="UP000585474">
    <property type="component" value="Unassembled WGS sequence"/>
</dbReference>
<keyword evidence="5" id="KW-1185">Reference proteome</keyword>
<name>A0A7J0G6N7_9ERIC</name>
<feature type="compositionally biased region" description="Polar residues" evidence="1">
    <location>
        <begin position="285"/>
        <end position="302"/>
    </location>
</feature>
<dbReference type="PANTHER" id="PTHR44259:SF114">
    <property type="entry name" value="OS06G0707300 PROTEIN"/>
    <property type="match status" value="1"/>
</dbReference>
<evidence type="ECO:0000256" key="1">
    <source>
        <dbReference type="SAM" id="MobiDB-lite"/>
    </source>
</evidence>
<dbReference type="AlphaFoldDB" id="A0A7J0G6N7"/>
<dbReference type="Pfam" id="PF03478">
    <property type="entry name" value="Beta-prop_KIB1-4"/>
    <property type="match status" value="1"/>
</dbReference>
<evidence type="ECO:0000313" key="5">
    <source>
        <dbReference type="Proteomes" id="UP000585474"/>
    </source>
</evidence>
<reference evidence="4 5" key="1">
    <citation type="submission" date="2019-07" db="EMBL/GenBank/DDBJ databases">
        <title>De Novo Assembly of kiwifruit Actinidia rufa.</title>
        <authorList>
            <person name="Sugita-Konishi S."/>
            <person name="Sato K."/>
            <person name="Mori E."/>
            <person name="Abe Y."/>
            <person name="Kisaki G."/>
            <person name="Hamano K."/>
            <person name="Suezawa K."/>
            <person name="Otani M."/>
            <person name="Fukuda T."/>
            <person name="Manabe T."/>
            <person name="Gomi K."/>
            <person name="Tabuchi M."/>
            <person name="Akimitsu K."/>
            <person name="Kataoka I."/>
        </authorList>
    </citation>
    <scope>NUCLEOTIDE SEQUENCE [LARGE SCALE GENOMIC DNA]</scope>
    <source>
        <strain evidence="5">cv. Fuchu</strain>
    </source>
</reference>
<dbReference type="InterPro" id="IPR050942">
    <property type="entry name" value="F-box_BR-signaling"/>
</dbReference>
<evidence type="ECO:0000259" key="3">
    <source>
        <dbReference type="Pfam" id="PF03478"/>
    </source>
</evidence>
<feature type="transmembrane region" description="Helical" evidence="2">
    <location>
        <begin position="480"/>
        <end position="502"/>
    </location>
</feature>
<feature type="region of interest" description="Disordered" evidence="1">
    <location>
        <begin position="282"/>
        <end position="317"/>
    </location>
</feature>
<dbReference type="PANTHER" id="PTHR44259">
    <property type="entry name" value="OS07G0183000 PROTEIN-RELATED"/>
    <property type="match status" value="1"/>
</dbReference>